<evidence type="ECO:0000256" key="3">
    <source>
        <dbReference type="ARBA" id="ARBA00022833"/>
    </source>
</evidence>
<evidence type="ECO:0000256" key="8">
    <source>
        <dbReference type="SAM" id="MobiDB-lite"/>
    </source>
</evidence>
<dbReference type="PANTHER" id="PTHR31845:SF21">
    <property type="entry name" value="REGULATORY PROTEIN LEU3"/>
    <property type="match status" value="1"/>
</dbReference>
<name>A0ABR4JXP0_9EURO</name>
<dbReference type="PANTHER" id="PTHR31845">
    <property type="entry name" value="FINGER DOMAIN PROTEIN, PUTATIVE-RELATED"/>
    <property type="match status" value="1"/>
</dbReference>
<dbReference type="Pfam" id="PF00172">
    <property type="entry name" value="Zn_clus"/>
    <property type="match status" value="1"/>
</dbReference>
<evidence type="ECO:0000256" key="7">
    <source>
        <dbReference type="ARBA" id="ARBA00023242"/>
    </source>
</evidence>
<dbReference type="PROSITE" id="PS00463">
    <property type="entry name" value="ZN2_CY6_FUNGAL_1"/>
    <property type="match status" value="1"/>
</dbReference>
<dbReference type="InterPro" id="IPR001138">
    <property type="entry name" value="Zn2Cys6_DnaBD"/>
</dbReference>
<reference evidence="10 11" key="1">
    <citation type="submission" date="2024-07" db="EMBL/GenBank/DDBJ databases">
        <title>Section-level genome sequencing and comparative genomics of Aspergillus sections Usti and Cavernicolus.</title>
        <authorList>
            <consortium name="Lawrence Berkeley National Laboratory"/>
            <person name="Nybo J.L."/>
            <person name="Vesth T.C."/>
            <person name="Theobald S."/>
            <person name="Frisvad J.C."/>
            <person name="Larsen T.O."/>
            <person name="Kjaerboelling I."/>
            <person name="Rothschild-Mancinelli K."/>
            <person name="Lyhne E.K."/>
            <person name="Kogle M.E."/>
            <person name="Barry K."/>
            <person name="Clum A."/>
            <person name="Na H."/>
            <person name="Ledsgaard L."/>
            <person name="Lin J."/>
            <person name="Lipzen A."/>
            <person name="Kuo A."/>
            <person name="Riley R."/>
            <person name="Mondo S."/>
            <person name="Labutti K."/>
            <person name="Haridas S."/>
            <person name="Pangalinan J."/>
            <person name="Salamov A.A."/>
            <person name="Simmons B.A."/>
            <person name="Magnuson J.K."/>
            <person name="Chen J."/>
            <person name="Drula E."/>
            <person name="Henrissat B."/>
            <person name="Wiebenga A."/>
            <person name="Lubbers R.J."/>
            <person name="Gomes A.C."/>
            <person name="Makela M.R."/>
            <person name="Stajich J."/>
            <person name="Grigoriev I.V."/>
            <person name="Mortensen U.H."/>
            <person name="De Vries R.P."/>
            <person name="Baker S.E."/>
            <person name="Andersen M.R."/>
        </authorList>
    </citation>
    <scope>NUCLEOTIDE SEQUENCE [LARGE SCALE GENOMIC DNA]</scope>
    <source>
        <strain evidence="10 11">CBS 123904</strain>
    </source>
</reference>
<feature type="domain" description="Zn(2)-C6 fungal-type" evidence="9">
    <location>
        <begin position="15"/>
        <end position="48"/>
    </location>
</feature>
<evidence type="ECO:0000256" key="6">
    <source>
        <dbReference type="ARBA" id="ARBA00023163"/>
    </source>
</evidence>
<sequence length="637" mass="70959">MEALQTNRRVRNRMACIHCRQMKLKCDGNDKFPASCSRCERAGKACAIDPSFRRMARRQRLERMEREIRDMKQAEASEREQLREPSTTDPADTPRDEGEDLPSLESLMETLSQVDLLQSNQILEDIELSPSVFCELFLLFYRYYHPRFPLLPDLLTLTRNCTSCQLLFWAVVAISSGYAEAHTDLHLSLAGPVRRLAGIEVINTDIASLSLIHALLILCCWPQPFGATASDPSWLYCGSATHMALKMGLHRPGDVGEFVYGVPVNEEQKLIRRKTWVACFIVNQTLSCQLGIPSTMKIDNTILNSLGPWSSPLPLAISDHLQVSYKCFSFSGILGHYEGTPDGLLPNPMPIIESFGADLNALESAKWESWGLTTRLSFLCTKLHLFSYSLTVQNADHHADSPALLPDPRSARYLSEAYITAIRLVETCCGGTLFTNSATTQAITSDEFLPPKVGRCWTIFERSALIYAVLFLLRLTRLTPNNNFPQIRSDNAIRQATTFLRSCSVFKDDHFSRLCDILDYICDTESGGNDGSSPASWLADDLGVRSRMSSNIVFDAILRAKARFHRGHALPYASSTILPVETQLSGQTNGIHPSEGFVASPFGTGLSLDDSLWNVLHFDFMAVMADGPIDQTVPLDA</sequence>
<accession>A0ABR4JXP0</accession>
<comment type="caution">
    <text evidence="10">The sequence shown here is derived from an EMBL/GenBank/DDBJ whole genome shotgun (WGS) entry which is preliminary data.</text>
</comment>
<keyword evidence="11" id="KW-1185">Reference proteome</keyword>
<keyword evidence="6" id="KW-0804">Transcription</keyword>
<dbReference type="Gene3D" id="4.10.240.10">
    <property type="entry name" value="Zn(2)-C6 fungal-type DNA-binding domain"/>
    <property type="match status" value="1"/>
</dbReference>
<comment type="subcellular location">
    <subcellularLocation>
        <location evidence="1">Nucleus</location>
    </subcellularLocation>
</comment>
<dbReference type="Proteomes" id="UP001610446">
    <property type="component" value="Unassembled WGS sequence"/>
</dbReference>
<feature type="compositionally biased region" description="Basic and acidic residues" evidence="8">
    <location>
        <begin position="71"/>
        <end position="83"/>
    </location>
</feature>
<dbReference type="InterPro" id="IPR051089">
    <property type="entry name" value="prtT"/>
</dbReference>
<dbReference type="SMART" id="SM00906">
    <property type="entry name" value="Fungal_trans"/>
    <property type="match status" value="1"/>
</dbReference>
<keyword evidence="4" id="KW-0805">Transcription regulation</keyword>
<feature type="region of interest" description="Disordered" evidence="8">
    <location>
        <begin position="71"/>
        <end position="101"/>
    </location>
</feature>
<dbReference type="PROSITE" id="PS50048">
    <property type="entry name" value="ZN2_CY6_FUNGAL_2"/>
    <property type="match status" value="1"/>
</dbReference>
<organism evidence="10 11">
    <name type="scientific">Aspergillus pseudoustus</name>
    <dbReference type="NCBI Taxonomy" id="1810923"/>
    <lineage>
        <taxon>Eukaryota</taxon>
        <taxon>Fungi</taxon>
        <taxon>Dikarya</taxon>
        <taxon>Ascomycota</taxon>
        <taxon>Pezizomycotina</taxon>
        <taxon>Eurotiomycetes</taxon>
        <taxon>Eurotiomycetidae</taxon>
        <taxon>Eurotiales</taxon>
        <taxon>Aspergillaceae</taxon>
        <taxon>Aspergillus</taxon>
        <taxon>Aspergillus subgen. Nidulantes</taxon>
    </lineage>
</organism>
<evidence type="ECO:0000313" key="10">
    <source>
        <dbReference type="EMBL" id="KAL2844809.1"/>
    </source>
</evidence>
<gene>
    <name evidence="10" type="ORF">BJY01DRAFT_185283</name>
</gene>
<evidence type="ECO:0000256" key="2">
    <source>
        <dbReference type="ARBA" id="ARBA00022723"/>
    </source>
</evidence>
<dbReference type="EMBL" id="JBFXLU010000077">
    <property type="protein sequence ID" value="KAL2844809.1"/>
    <property type="molecule type" value="Genomic_DNA"/>
</dbReference>
<dbReference type="CDD" id="cd12148">
    <property type="entry name" value="fungal_TF_MHR"/>
    <property type="match status" value="1"/>
</dbReference>
<dbReference type="SUPFAM" id="SSF57701">
    <property type="entry name" value="Zn2/Cys6 DNA-binding domain"/>
    <property type="match status" value="1"/>
</dbReference>
<keyword evidence="7" id="KW-0539">Nucleus</keyword>
<dbReference type="CDD" id="cd00067">
    <property type="entry name" value="GAL4"/>
    <property type="match status" value="1"/>
</dbReference>
<dbReference type="InterPro" id="IPR036864">
    <property type="entry name" value="Zn2-C6_fun-type_DNA-bd_sf"/>
</dbReference>
<dbReference type="SMART" id="SM00066">
    <property type="entry name" value="GAL4"/>
    <property type="match status" value="1"/>
</dbReference>
<evidence type="ECO:0000256" key="4">
    <source>
        <dbReference type="ARBA" id="ARBA00023015"/>
    </source>
</evidence>
<dbReference type="InterPro" id="IPR007219">
    <property type="entry name" value="XnlR_reg_dom"/>
</dbReference>
<evidence type="ECO:0000313" key="11">
    <source>
        <dbReference type="Proteomes" id="UP001610446"/>
    </source>
</evidence>
<evidence type="ECO:0000256" key="1">
    <source>
        <dbReference type="ARBA" id="ARBA00004123"/>
    </source>
</evidence>
<proteinExistence type="predicted"/>
<dbReference type="Pfam" id="PF04082">
    <property type="entry name" value="Fungal_trans"/>
    <property type="match status" value="1"/>
</dbReference>
<keyword evidence="5" id="KW-0238">DNA-binding</keyword>
<protein>
    <submittedName>
        <fullName evidence="10">Fungal-specific transcription factor domain-containing protein</fullName>
    </submittedName>
</protein>
<evidence type="ECO:0000259" key="9">
    <source>
        <dbReference type="PROSITE" id="PS50048"/>
    </source>
</evidence>
<keyword evidence="3" id="KW-0862">Zinc</keyword>
<keyword evidence="2" id="KW-0479">Metal-binding</keyword>
<evidence type="ECO:0000256" key="5">
    <source>
        <dbReference type="ARBA" id="ARBA00023125"/>
    </source>
</evidence>